<evidence type="ECO:0000313" key="3">
    <source>
        <dbReference type="Proteomes" id="UP000245119"/>
    </source>
</evidence>
<gene>
    <name evidence="2" type="ORF">C0Q70_15252</name>
</gene>
<dbReference type="OrthoDB" id="6262491at2759"/>
<dbReference type="Proteomes" id="UP000245119">
    <property type="component" value="Linkage Group LG9"/>
</dbReference>
<dbReference type="AlphaFoldDB" id="A0A2T7NUE9"/>
<proteinExistence type="predicted"/>
<sequence length="243" mass="27853">MLLRMQRALRAHTAQQRRQKAFEEQQQKWLARQNEELMSMLADIYFISVKCIHLSSISPGTSSKMADLAPPLLKTRPATAYASTLHPSPSDPAPTPNASRLHTARGGRKRASLHEYQKEQVNNKQLNNEQPYRFRIQETVPGSMPAHHSSLFIDPWRLDPRNPKAIRPHSSKSIPSKNNRYVLLTRPRSSAQLPIPTSLEEDLMASRFPDQCHRLMQNFGSAFRLTRQNSGIIPYSPYVHSYY</sequence>
<protein>
    <submittedName>
        <fullName evidence="2">Uncharacterized protein</fullName>
    </submittedName>
</protein>
<reference evidence="2 3" key="1">
    <citation type="submission" date="2018-04" db="EMBL/GenBank/DDBJ databases">
        <title>The genome of golden apple snail Pomacea canaliculata provides insight into stress tolerance and invasive adaptation.</title>
        <authorList>
            <person name="Liu C."/>
            <person name="Liu B."/>
            <person name="Ren Y."/>
            <person name="Zhang Y."/>
            <person name="Wang H."/>
            <person name="Li S."/>
            <person name="Jiang F."/>
            <person name="Yin L."/>
            <person name="Zhang G."/>
            <person name="Qian W."/>
            <person name="Fan W."/>
        </authorList>
    </citation>
    <scope>NUCLEOTIDE SEQUENCE [LARGE SCALE GENOMIC DNA]</scope>
    <source>
        <strain evidence="2">SZHN2017</strain>
        <tissue evidence="2">Muscle</tissue>
    </source>
</reference>
<comment type="caution">
    <text evidence="2">The sequence shown here is derived from an EMBL/GenBank/DDBJ whole genome shotgun (WGS) entry which is preliminary data.</text>
</comment>
<evidence type="ECO:0000313" key="2">
    <source>
        <dbReference type="EMBL" id="PVD24766.1"/>
    </source>
</evidence>
<dbReference type="EMBL" id="PZQS01000009">
    <property type="protein sequence ID" value="PVD24766.1"/>
    <property type="molecule type" value="Genomic_DNA"/>
</dbReference>
<feature type="region of interest" description="Disordered" evidence="1">
    <location>
        <begin position="82"/>
        <end position="112"/>
    </location>
</feature>
<feature type="compositionally biased region" description="Basic residues" evidence="1">
    <location>
        <begin position="102"/>
        <end position="111"/>
    </location>
</feature>
<keyword evidence="3" id="KW-1185">Reference proteome</keyword>
<organism evidence="2 3">
    <name type="scientific">Pomacea canaliculata</name>
    <name type="common">Golden apple snail</name>
    <dbReference type="NCBI Taxonomy" id="400727"/>
    <lineage>
        <taxon>Eukaryota</taxon>
        <taxon>Metazoa</taxon>
        <taxon>Spiralia</taxon>
        <taxon>Lophotrochozoa</taxon>
        <taxon>Mollusca</taxon>
        <taxon>Gastropoda</taxon>
        <taxon>Caenogastropoda</taxon>
        <taxon>Architaenioglossa</taxon>
        <taxon>Ampullarioidea</taxon>
        <taxon>Ampullariidae</taxon>
        <taxon>Pomacea</taxon>
    </lineage>
</organism>
<name>A0A2T7NUE9_POMCA</name>
<evidence type="ECO:0000256" key="1">
    <source>
        <dbReference type="SAM" id="MobiDB-lite"/>
    </source>
</evidence>
<accession>A0A2T7NUE9</accession>